<dbReference type="FunFam" id="1.10.640.10:FF:000003">
    <property type="entry name" value="chorion peroxidase"/>
    <property type="match status" value="1"/>
</dbReference>
<dbReference type="GO" id="GO:0006979">
    <property type="term" value="P:response to oxidative stress"/>
    <property type="evidence" value="ECO:0007669"/>
    <property type="project" value="InterPro"/>
</dbReference>
<dbReference type="PANTHER" id="PTHR11475:SF4">
    <property type="entry name" value="CHORION PEROXIDASE"/>
    <property type="match status" value="1"/>
</dbReference>
<dbReference type="PROSITE" id="PS50292">
    <property type="entry name" value="PEROXIDASE_3"/>
    <property type="match status" value="1"/>
</dbReference>
<keyword evidence="5" id="KW-0325">Glycoprotein</keyword>
<dbReference type="GO" id="GO:0004601">
    <property type="term" value="F:peroxidase activity"/>
    <property type="evidence" value="ECO:0007669"/>
    <property type="project" value="UniProtKB-KW"/>
</dbReference>
<reference evidence="8" key="1">
    <citation type="submission" date="2023-10" db="EMBL/GenBank/DDBJ databases">
        <title>Genome assembly of Pristionchus species.</title>
        <authorList>
            <person name="Yoshida K."/>
            <person name="Sommer R.J."/>
        </authorList>
    </citation>
    <scope>NUCLEOTIDE SEQUENCE</scope>
    <source>
        <strain evidence="8">RS0144</strain>
    </source>
</reference>
<dbReference type="Pfam" id="PF03098">
    <property type="entry name" value="An_peroxidase"/>
    <property type="match status" value="1"/>
</dbReference>
<keyword evidence="9" id="KW-1185">Reference proteome</keyword>
<keyword evidence="2" id="KW-0964">Secreted</keyword>
<evidence type="ECO:0000256" key="6">
    <source>
        <dbReference type="PIRSR" id="PIRSR619791-2"/>
    </source>
</evidence>
<evidence type="ECO:0000313" key="8">
    <source>
        <dbReference type="EMBL" id="GMS81003.1"/>
    </source>
</evidence>
<keyword evidence="3" id="KW-0575">Peroxidase</keyword>
<gene>
    <name evidence="8" type="ORF">PENTCL1PPCAC_3178</name>
</gene>
<feature type="chain" id="PRO_5043394567" description="Peroxidase" evidence="7">
    <location>
        <begin position="23"/>
        <end position="715"/>
    </location>
</feature>
<dbReference type="EMBL" id="BTSX01000001">
    <property type="protein sequence ID" value="GMS81003.1"/>
    <property type="molecule type" value="Genomic_DNA"/>
</dbReference>
<evidence type="ECO:0000256" key="4">
    <source>
        <dbReference type="ARBA" id="ARBA00022729"/>
    </source>
</evidence>
<accession>A0AAV5SD70</accession>
<evidence type="ECO:0000256" key="1">
    <source>
        <dbReference type="ARBA" id="ARBA00004613"/>
    </source>
</evidence>
<evidence type="ECO:0000256" key="5">
    <source>
        <dbReference type="ARBA" id="ARBA00023180"/>
    </source>
</evidence>
<evidence type="ECO:0000256" key="7">
    <source>
        <dbReference type="SAM" id="SignalP"/>
    </source>
</evidence>
<dbReference type="Proteomes" id="UP001432027">
    <property type="component" value="Unassembled WGS sequence"/>
</dbReference>
<proteinExistence type="predicted"/>
<keyword evidence="6" id="KW-0479">Metal-binding</keyword>
<dbReference type="InterPro" id="IPR010255">
    <property type="entry name" value="Haem_peroxidase_sf"/>
</dbReference>
<keyword evidence="6" id="KW-0408">Iron</keyword>
<dbReference type="GO" id="GO:0020037">
    <property type="term" value="F:heme binding"/>
    <property type="evidence" value="ECO:0007669"/>
    <property type="project" value="InterPro"/>
</dbReference>
<feature type="non-terminal residue" evidence="8">
    <location>
        <position position="1"/>
    </location>
</feature>
<dbReference type="InterPro" id="IPR037120">
    <property type="entry name" value="Haem_peroxidase_sf_animal"/>
</dbReference>
<dbReference type="GO" id="GO:0005576">
    <property type="term" value="C:extracellular region"/>
    <property type="evidence" value="ECO:0007669"/>
    <property type="project" value="UniProtKB-SubCell"/>
</dbReference>
<protein>
    <recommendedName>
        <fullName evidence="10">Peroxidase</fullName>
    </recommendedName>
</protein>
<feature type="binding site" description="axial binding residue" evidence="6">
    <location>
        <position position="468"/>
    </location>
    <ligand>
        <name>heme b</name>
        <dbReference type="ChEBI" id="CHEBI:60344"/>
    </ligand>
    <ligandPart>
        <name>Fe</name>
        <dbReference type="ChEBI" id="CHEBI:18248"/>
    </ligandPart>
</feature>
<keyword evidence="4 7" id="KW-0732">Signal</keyword>
<evidence type="ECO:0008006" key="10">
    <source>
        <dbReference type="Google" id="ProtNLM"/>
    </source>
</evidence>
<dbReference type="SUPFAM" id="SSF48113">
    <property type="entry name" value="Heme-dependent peroxidases"/>
    <property type="match status" value="1"/>
</dbReference>
<dbReference type="GO" id="GO:0046872">
    <property type="term" value="F:metal ion binding"/>
    <property type="evidence" value="ECO:0007669"/>
    <property type="project" value="UniProtKB-KW"/>
</dbReference>
<comment type="subcellular location">
    <subcellularLocation>
        <location evidence="1">Secreted</location>
    </subcellularLocation>
</comment>
<keyword evidence="6" id="KW-0349">Heme</keyword>
<dbReference type="InterPro" id="IPR019791">
    <property type="entry name" value="Haem_peroxidase_animal"/>
</dbReference>
<comment type="caution">
    <text evidence="8">The sequence shown here is derived from an EMBL/GenBank/DDBJ whole genome shotgun (WGS) entry which is preliminary data.</text>
</comment>
<evidence type="ECO:0000256" key="2">
    <source>
        <dbReference type="ARBA" id="ARBA00022525"/>
    </source>
</evidence>
<evidence type="ECO:0000313" key="9">
    <source>
        <dbReference type="Proteomes" id="UP001432027"/>
    </source>
</evidence>
<dbReference type="PANTHER" id="PTHR11475">
    <property type="entry name" value="OXIDASE/PEROXIDASE"/>
    <property type="match status" value="1"/>
</dbReference>
<keyword evidence="3" id="KW-0560">Oxidoreductase</keyword>
<name>A0AAV5SD70_9BILA</name>
<dbReference type="AlphaFoldDB" id="A0AAV5SD70"/>
<dbReference type="PRINTS" id="PR00457">
    <property type="entry name" value="ANPEROXIDASE"/>
</dbReference>
<sequence>LSQIEMRVLLLVAASLLGYVGAQTPTEVLNSAMTEAIKSVMLINDVAETLIGEDFNPVTQRANGDSIAAQKVGDIMQATTKLIIDTQGAAFLSKLKGIDTLEVLHGLIKSNRTKRQYGGGTSTTGCIEQPSTCNKANPYRSISGWCNHDDTANRALGSASTPIRRFMGAPKYDDGFNSVRRRSYSGGYLPSARDISNKIFAEAAIPSFDPKYNHLLMQFGQWIAHDIIFTPLVVGPTGALLDCTLCQSAMVTTNCAPIEVPENDAYFPTTTDTGDKACIRLTRAINGQTALGVRTPINQNSHFLDLSQVYGSTDCVARELRTLQGGMMKMYTADVHNLPPQNTNQSNCNSQRLNPPALCFNAGDSRNSLHPGLITLHTIYLRQHNRWAEQIQVLRPTWNDNQIYQETRRLMIALYQSHVYSEYLPKIIGEQKMQQFNLNPSGLKSTYDPYTDPSVSVEFCTGAFRFGHSQVRKDIPRIKNNNVTVGSYIDLGQHIFYTDPLYDRVATVNTMTQGAVNCPGMAVDRQFSFPMRNEMFSIRGKKASGVDMPAFNVQRAREKGVQPYNEVRQKIPGLGSVSTFDALEKNIDKANIDLLKKTYEYVHDVDLYVGLLMERVVDPTALLGPTGTHLIADQFSAFKKGDRFFYENSATGTTIGGLKQVEYDAITNYSLAQLICENTYGMEQVQADIFQFNNRKVQCSSFQPFPILRIIGQPA</sequence>
<feature type="signal peptide" evidence="7">
    <location>
        <begin position="1"/>
        <end position="22"/>
    </location>
</feature>
<dbReference type="Gene3D" id="1.10.640.10">
    <property type="entry name" value="Haem peroxidase domain superfamily, animal type"/>
    <property type="match status" value="1"/>
</dbReference>
<organism evidence="8 9">
    <name type="scientific">Pristionchus entomophagus</name>
    <dbReference type="NCBI Taxonomy" id="358040"/>
    <lineage>
        <taxon>Eukaryota</taxon>
        <taxon>Metazoa</taxon>
        <taxon>Ecdysozoa</taxon>
        <taxon>Nematoda</taxon>
        <taxon>Chromadorea</taxon>
        <taxon>Rhabditida</taxon>
        <taxon>Rhabditina</taxon>
        <taxon>Diplogasteromorpha</taxon>
        <taxon>Diplogasteroidea</taxon>
        <taxon>Neodiplogasteridae</taxon>
        <taxon>Pristionchus</taxon>
    </lineage>
</organism>
<evidence type="ECO:0000256" key="3">
    <source>
        <dbReference type="ARBA" id="ARBA00022559"/>
    </source>
</evidence>